<evidence type="ECO:0000256" key="8">
    <source>
        <dbReference type="SAM" id="MobiDB-lite"/>
    </source>
</evidence>
<evidence type="ECO:0000256" key="5">
    <source>
        <dbReference type="ARBA" id="ARBA00022982"/>
    </source>
</evidence>
<dbReference type="Gene3D" id="3.40.30.10">
    <property type="entry name" value="Glutaredoxin"/>
    <property type="match status" value="1"/>
</dbReference>
<dbReference type="SUPFAM" id="SSF52833">
    <property type="entry name" value="Thioredoxin-like"/>
    <property type="match status" value="1"/>
</dbReference>
<keyword evidence="11" id="KW-1185">Reference proteome</keyword>
<keyword evidence="6" id="KW-1015">Disulfide bond</keyword>
<evidence type="ECO:0000256" key="7">
    <source>
        <dbReference type="ARBA" id="ARBA00023284"/>
    </source>
</evidence>
<evidence type="ECO:0000313" key="10">
    <source>
        <dbReference type="EMBL" id="MFD1836319.1"/>
    </source>
</evidence>
<dbReference type="CDD" id="cd02976">
    <property type="entry name" value="NrdH"/>
    <property type="match status" value="1"/>
</dbReference>
<name>A0ABW4Q1N2_9MICO</name>
<evidence type="ECO:0000256" key="4">
    <source>
        <dbReference type="ARBA" id="ARBA00022448"/>
    </source>
</evidence>
<dbReference type="Proteomes" id="UP001597280">
    <property type="component" value="Unassembled WGS sequence"/>
</dbReference>
<dbReference type="PANTHER" id="PTHR34386">
    <property type="entry name" value="GLUTAREDOXIN"/>
    <property type="match status" value="1"/>
</dbReference>
<keyword evidence="4" id="KW-0813">Transport</keyword>
<dbReference type="InterPro" id="IPR036249">
    <property type="entry name" value="Thioredoxin-like_sf"/>
</dbReference>
<evidence type="ECO:0000256" key="6">
    <source>
        <dbReference type="ARBA" id="ARBA00023157"/>
    </source>
</evidence>
<proteinExistence type="inferred from homology"/>
<sequence length="97" mass="10382">MNVTVYTKPQCVQCDATKRALTSNRIEYETVDLTKDPAALAKVKELGHAQAPVVVTSEDHWSGFRPDKIKALAPGRSAGRGGQIGLDPAAPRGRIAL</sequence>
<gene>
    <name evidence="10" type="primary">nrdH</name>
    <name evidence="10" type="ORF">ACFSDA_14720</name>
</gene>
<dbReference type="PROSITE" id="PS51354">
    <property type="entry name" value="GLUTAREDOXIN_2"/>
    <property type="match status" value="1"/>
</dbReference>
<evidence type="ECO:0000259" key="9">
    <source>
        <dbReference type="Pfam" id="PF00462"/>
    </source>
</evidence>
<organism evidence="10 11">
    <name type="scientific">Brachybacterium rhamnosum</name>
    <dbReference type="NCBI Taxonomy" id="173361"/>
    <lineage>
        <taxon>Bacteria</taxon>
        <taxon>Bacillati</taxon>
        <taxon>Actinomycetota</taxon>
        <taxon>Actinomycetes</taxon>
        <taxon>Micrococcales</taxon>
        <taxon>Dermabacteraceae</taxon>
        <taxon>Brachybacterium</taxon>
    </lineage>
</organism>
<keyword evidence="7" id="KW-0676">Redox-active center</keyword>
<dbReference type="Pfam" id="PF00462">
    <property type="entry name" value="Glutaredoxin"/>
    <property type="match status" value="1"/>
</dbReference>
<comment type="function">
    <text evidence="1">Electron transport system for the ribonucleotide reductase system NrdEF.</text>
</comment>
<dbReference type="EMBL" id="JBHUFL010000003">
    <property type="protein sequence ID" value="MFD1836319.1"/>
    <property type="molecule type" value="Genomic_DNA"/>
</dbReference>
<evidence type="ECO:0000256" key="2">
    <source>
        <dbReference type="ARBA" id="ARBA00007787"/>
    </source>
</evidence>
<feature type="region of interest" description="Disordered" evidence="8">
    <location>
        <begin position="73"/>
        <end position="97"/>
    </location>
</feature>
<keyword evidence="5" id="KW-0249">Electron transport</keyword>
<dbReference type="InterPro" id="IPR002109">
    <property type="entry name" value="Glutaredoxin"/>
</dbReference>
<dbReference type="InterPro" id="IPR051548">
    <property type="entry name" value="Grx-like_ET"/>
</dbReference>
<dbReference type="NCBIfam" id="TIGR02194">
    <property type="entry name" value="GlrX_NrdH"/>
    <property type="match status" value="1"/>
</dbReference>
<evidence type="ECO:0000256" key="3">
    <source>
        <dbReference type="ARBA" id="ARBA00017945"/>
    </source>
</evidence>
<accession>A0ABW4Q1N2</accession>
<comment type="similarity">
    <text evidence="2">Belongs to the glutaredoxin family.</text>
</comment>
<reference evidence="11" key="1">
    <citation type="journal article" date="2019" name="Int. J. Syst. Evol. Microbiol.">
        <title>The Global Catalogue of Microorganisms (GCM) 10K type strain sequencing project: providing services to taxonomists for standard genome sequencing and annotation.</title>
        <authorList>
            <consortium name="The Broad Institute Genomics Platform"/>
            <consortium name="The Broad Institute Genome Sequencing Center for Infectious Disease"/>
            <person name="Wu L."/>
            <person name="Ma J."/>
        </authorList>
    </citation>
    <scope>NUCLEOTIDE SEQUENCE [LARGE SCALE GENOMIC DNA]</scope>
    <source>
        <strain evidence="11">JCM 11650</strain>
    </source>
</reference>
<dbReference type="PANTHER" id="PTHR34386:SF1">
    <property type="entry name" value="GLUTAREDOXIN-LIKE PROTEIN NRDH"/>
    <property type="match status" value="1"/>
</dbReference>
<evidence type="ECO:0000313" key="11">
    <source>
        <dbReference type="Proteomes" id="UP001597280"/>
    </source>
</evidence>
<protein>
    <recommendedName>
        <fullName evidence="3">Glutaredoxin-like protein NrdH</fullName>
    </recommendedName>
</protein>
<comment type="caution">
    <text evidence="10">The sequence shown here is derived from an EMBL/GenBank/DDBJ whole genome shotgun (WGS) entry which is preliminary data.</text>
</comment>
<evidence type="ECO:0000256" key="1">
    <source>
        <dbReference type="ARBA" id="ARBA00002292"/>
    </source>
</evidence>
<dbReference type="RefSeq" id="WP_343905736.1">
    <property type="nucleotide sequence ID" value="NZ_BAAAIS010000003.1"/>
</dbReference>
<feature type="domain" description="Glutaredoxin" evidence="9">
    <location>
        <begin position="3"/>
        <end position="61"/>
    </location>
</feature>
<dbReference type="InterPro" id="IPR011909">
    <property type="entry name" value="GlrX_NrdH"/>
</dbReference>